<dbReference type="PANTHER" id="PTHR30069">
    <property type="entry name" value="TONB-DEPENDENT OUTER MEMBRANE RECEPTOR"/>
    <property type="match status" value="1"/>
</dbReference>
<reference evidence="14" key="1">
    <citation type="submission" date="2021-12" db="EMBL/GenBank/DDBJ databases">
        <title>Novel species in genus Dyadobacter.</title>
        <authorList>
            <person name="Ma C."/>
        </authorList>
    </citation>
    <scope>NUCLEOTIDE SEQUENCE</scope>
    <source>
        <strain evidence="14">CY399</strain>
    </source>
</reference>
<evidence type="ECO:0000256" key="3">
    <source>
        <dbReference type="ARBA" id="ARBA00022452"/>
    </source>
</evidence>
<sequence length="630" mass="71489">MALTIAAWLLCPQTLIAQRDSIRLEPVVIKGFVPENFMSGLKIQKFDSTSLSLFRFQNISDLLSLCTPIAFKNYGPGQLNTASFRGTSANHTAVLWNGLNINSPILGQTDFSTIPVAGFDQLSVQYGSAASIVGSDAVGGSILLGSAASKQPLQLSIGRQQESFDNHQTQVTGRYAAAINDQWNFSGKTSLYDGRMNNNFPYSQRNQYTVLPSTSFQRGLVQDLFFNSKNDHQISAHVWLTRNRLTLTPEDKAGRELTLTEAYRTMLRYNFKEFTFRTSWVRDIIDYAKGDYSQLDHAVTDKFSNRIERDFQFNGFQIKAGGEWAHYRARVAGYDKALATENRGDLFLLTRWQATNRLIVSANLRQAFVTKFDPPFTPSLGAEYLLAQKVGYNLKFRGSFGRSYRVPTLNERFWKEMGNPEIRPETGWNKEIGLEQNFTFNSNHTFFSSITAYHNRIKDWTYWNPGKSYHVENLQQVLARGIEVQAGWRHNLNDWKSGVNIGYTLNKSAQEKAYDAYSSDIIGKQLVFVPVHSGNLNAFIQYKSTRLTGQAQVISKRFSTFDNSQFLEGYTLANLLAEHTFVWDKIKMRLQGQINNLANTFYLNVRNNAMPGRSFALSLFLIYDSPPAVK</sequence>
<evidence type="ECO:0000313" key="15">
    <source>
        <dbReference type="Proteomes" id="UP001139700"/>
    </source>
</evidence>
<proteinExistence type="inferred from homology"/>
<gene>
    <name evidence="14" type="ORF">LXM24_00660</name>
</gene>
<keyword evidence="4 10" id="KW-0812">Transmembrane</keyword>
<keyword evidence="5" id="KW-0732">Signal</keyword>
<dbReference type="GO" id="GO:0015344">
    <property type="term" value="F:siderophore uptake transmembrane transporter activity"/>
    <property type="evidence" value="ECO:0007669"/>
    <property type="project" value="TreeGrafter"/>
</dbReference>
<evidence type="ECO:0000256" key="11">
    <source>
        <dbReference type="RuleBase" id="RU003357"/>
    </source>
</evidence>
<dbReference type="InterPro" id="IPR039426">
    <property type="entry name" value="TonB-dep_rcpt-like"/>
</dbReference>
<evidence type="ECO:0000256" key="10">
    <source>
        <dbReference type="PROSITE-ProRule" id="PRU01360"/>
    </source>
</evidence>
<keyword evidence="8 14" id="KW-0675">Receptor</keyword>
<dbReference type="RefSeq" id="WP_234611091.1">
    <property type="nucleotide sequence ID" value="NZ_CP098806.1"/>
</dbReference>
<dbReference type="Pfam" id="PF00593">
    <property type="entry name" value="TonB_dep_Rec_b-barrel"/>
    <property type="match status" value="1"/>
</dbReference>
<dbReference type="AlphaFoldDB" id="A0A9X1P537"/>
<dbReference type="GO" id="GO:0009279">
    <property type="term" value="C:cell outer membrane"/>
    <property type="evidence" value="ECO:0007669"/>
    <property type="project" value="UniProtKB-SubCell"/>
</dbReference>
<evidence type="ECO:0000313" key="14">
    <source>
        <dbReference type="EMBL" id="MCF0038576.1"/>
    </source>
</evidence>
<feature type="domain" description="TonB-dependent receptor-like beta-barrel" evidence="12">
    <location>
        <begin position="183"/>
        <end position="597"/>
    </location>
</feature>
<keyword evidence="9 10" id="KW-0998">Cell outer membrane</keyword>
<dbReference type="Gene3D" id="2.40.170.20">
    <property type="entry name" value="TonB-dependent receptor, beta-barrel domain"/>
    <property type="match status" value="1"/>
</dbReference>
<dbReference type="PROSITE" id="PS52016">
    <property type="entry name" value="TONB_DEPENDENT_REC_3"/>
    <property type="match status" value="1"/>
</dbReference>
<evidence type="ECO:0000259" key="12">
    <source>
        <dbReference type="Pfam" id="PF00593"/>
    </source>
</evidence>
<comment type="subcellular location">
    <subcellularLocation>
        <location evidence="1 10">Cell outer membrane</location>
        <topology evidence="1 10">Multi-pass membrane protein</topology>
    </subcellularLocation>
</comment>
<evidence type="ECO:0000256" key="7">
    <source>
        <dbReference type="ARBA" id="ARBA00023136"/>
    </source>
</evidence>
<dbReference type="Proteomes" id="UP001139700">
    <property type="component" value="Unassembled WGS sequence"/>
</dbReference>
<evidence type="ECO:0000256" key="1">
    <source>
        <dbReference type="ARBA" id="ARBA00004571"/>
    </source>
</evidence>
<evidence type="ECO:0000259" key="13">
    <source>
        <dbReference type="Pfam" id="PF07715"/>
    </source>
</evidence>
<evidence type="ECO:0000256" key="8">
    <source>
        <dbReference type="ARBA" id="ARBA00023170"/>
    </source>
</evidence>
<comment type="caution">
    <text evidence="14">The sequence shown here is derived from an EMBL/GenBank/DDBJ whole genome shotgun (WGS) entry which is preliminary data.</text>
</comment>
<keyword evidence="3 10" id="KW-1134">Transmembrane beta strand</keyword>
<dbReference type="InterPro" id="IPR036942">
    <property type="entry name" value="Beta-barrel_TonB_sf"/>
</dbReference>
<evidence type="ECO:0000256" key="9">
    <source>
        <dbReference type="ARBA" id="ARBA00023237"/>
    </source>
</evidence>
<organism evidence="14 15">
    <name type="scientific">Dyadobacter fanqingshengii</name>
    <dbReference type="NCBI Taxonomy" id="2906443"/>
    <lineage>
        <taxon>Bacteria</taxon>
        <taxon>Pseudomonadati</taxon>
        <taxon>Bacteroidota</taxon>
        <taxon>Cytophagia</taxon>
        <taxon>Cytophagales</taxon>
        <taxon>Spirosomataceae</taxon>
        <taxon>Dyadobacter</taxon>
    </lineage>
</organism>
<dbReference type="EMBL" id="JAJTTA010000001">
    <property type="protein sequence ID" value="MCF0038576.1"/>
    <property type="molecule type" value="Genomic_DNA"/>
</dbReference>
<protein>
    <submittedName>
        <fullName evidence="14">TonB-dependent receptor</fullName>
    </submittedName>
</protein>
<dbReference type="InterPro" id="IPR000531">
    <property type="entry name" value="Beta-barrel_TonB"/>
</dbReference>
<name>A0A9X1P537_9BACT</name>
<dbReference type="InterPro" id="IPR012910">
    <property type="entry name" value="Plug_dom"/>
</dbReference>
<keyword evidence="7 10" id="KW-0472">Membrane</keyword>
<dbReference type="Gene3D" id="2.170.130.10">
    <property type="entry name" value="TonB-dependent receptor, plug domain"/>
    <property type="match status" value="1"/>
</dbReference>
<comment type="similarity">
    <text evidence="10 11">Belongs to the TonB-dependent receptor family.</text>
</comment>
<accession>A0A9X1P537</accession>
<dbReference type="SUPFAM" id="SSF56935">
    <property type="entry name" value="Porins"/>
    <property type="match status" value="1"/>
</dbReference>
<evidence type="ECO:0000256" key="4">
    <source>
        <dbReference type="ARBA" id="ARBA00022692"/>
    </source>
</evidence>
<keyword evidence="2 10" id="KW-0813">Transport</keyword>
<dbReference type="Pfam" id="PF07715">
    <property type="entry name" value="Plug"/>
    <property type="match status" value="1"/>
</dbReference>
<evidence type="ECO:0000256" key="6">
    <source>
        <dbReference type="ARBA" id="ARBA00023077"/>
    </source>
</evidence>
<dbReference type="InterPro" id="IPR037066">
    <property type="entry name" value="Plug_dom_sf"/>
</dbReference>
<feature type="domain" description="TonB-dependent receptor plug" evidence="13">
    <location>
        <begin position="46"/>
        <end position="140"/>
    </location>
</feature>
<keyword evidence="15" id="KW-1185">Reference proteome</keyword>
<evidence type="ECO:0000256" key="5">
    <source>
        <dbReference type="ARBA" id="ARBA00022729"/>
    </source>
</evidence>
<keyword evidence="6 11" id="KW-0798">TonB box</keyword>
<dbReference type="PANTHER" id="PTHR30069:SF29">
    <property type="entry name" value="HEMOGLOBIN AND HEMOGLOBIN-HAPTOGLOBIN-BINDING PROTEIN 1-RELATED"/>
    <property type="match status" value="1"/>
</dbReference>
<dbReference type="GO" id="GO:0044718">
    <property type="term" value="P:siderophore transmembrane transport"/>
    <property type="evidence" value="ECO:0007669"/>
    <property type="project" value="TreeGrafter"/>
</dbReference>
<evidence type="ECO:0000256" key="2">
    <source>
        <dbReference type="ARBA" id="ARBA00022448"/>
    </source>
</evidence>